<organism evidence="6 7">
    <name type="scientific">Proteiniborus ethanoligenes</name>
    <dbReference type="NCBI Taxonomy" id="415015"/>
    <lineage>
        <taxon>Bacteria</taxon>
        <taxon>Bacillati</taxon>
        <taxon>Bacillota</taxon>
        <taxon>Clostridia</taxon>
        <taxon>Eubacteriales</taxon>
        <taxon>Proteiniborus</taxon>
    </lineage>
</organism>
<evidence type="ECO:0000256" key="1">
    <source>
        <dbReference type="ARBA" id="ARBA00004141"/>
    </source>
</evidence>
<dbReference type="STRING" id="415015.SAMN05660462_02974"/>
<evidence type="ECO:0000256" key="4">
    <source>
        <dbReference type="ARBA" id="ARBA00023136"/>
    </source>
</evidence>
<dbReference type="InterPro" id="IPR019109">
    <property type="entry name" value="MamF_MmsF"/>
</dbReference>
<proteinExistence type="predicted"/>
<dbReference type="AlphaFoldDB" id="A0A1H3SLU0"/>
<accession>A0A1H3SLU0</accession>
<keyword evidence="2 5" id="KW-0812">Transmembrane</keyword>
<sequence>MDDTTSYSYAKCTACDEENTKTVPDMPMWTVNIKDLEESMMTEQKNKNQELGATQENTYTPEDIEKNKTMAGLAYLLFFLPLIACPESRYAKFHANQALLLLITGIVGNVILGIIPVIGWMLMPIFGIGVLILGIMGLVNGFGGKAKQLPLIGKFTIIK</sequence>
<evidence type="ECO:0000256" key="5">
    <source>
        <dbReference type="SAM" id="Phobius"/>
    </source>
</evidence>
<keyword evidence="4 5" id="KW-0472">Membrane</keyword>
<dbReference type="Pfam" id="PF09685">
    <property type="entry name" value="MamF_MmsF"/>
    <property type="match status" value="1"/>
</dbReference>
<evidence type="ECO:0000256" key="2">
    <source>
        <dbReference type="ARBA" id="ARBA00022692"/>
    </source>
</evidence>
<feature type="transmembrane region" description="Helical" evidence="5">
    <location>
        <begin position="69"/>
        <end position="86"/>
    </location>
</feature>
<keyword evidence="7" id="KW-1185">Reference proteome</keyword>
<protein>
    <submittedName>
        <fullName evidence="6">Uncharacterized membrane protein</fullName>
    </submittedName>
</protein>
<feature type="transmembrane region" description="Helical" evidence="5">
    <location>
        <begin position="98"/>
        <end position="119"/>
    </location>
</feature>
<feature type="transmembrane region" description="Helical" evidence="5">
    <location>
        <begin position="125"/>
        <end position="144"/>
    </location>
</feature>
<comment type="subcellular location">
    <subcellularLocation>
        <location evidence="1">Membrane</location>
        <topology evidence="1">Multi-pass membrane protein</topology>
    </subcellularLocation>
</comment>
<reference evidence="6 7" key="1">
    <citation type="submission" date="2016-10" db="EMBL/GenBank/DDBJ databases">
        <authorList>
            <person name="de Groot N.N."/>
        </authorList>
    </citation>
    <scope>NUCLEOTIDE SEQUENCE [LARGE SCALE GENOMIC DNA]</scope>
    <source>
        <strain evidence="6 7">DSM 21650</strain>
    </source>
</reference>
<keyword evidence="3 5" id="KW-1133">Transmembrane helix</keyword>
<dbReference type="EMBL" id="FNQE01000050">
    <property type="protein sequence ID" value="SDZ38697.1"/>
    <property type="molecule type" value="Genomic_DNA"/>
</dbReference>
<evidence type="ECO:0000313" key="6">
    <source>
        <dbReference type="EMBL" id="SDZ38697.1"/>
    </source>
</evidence>
<evidence type="ECO:0000313" key="7">
    <source>
        <dbReference type="Proteomes" id="UP000198625"/>
    </source>
</evidence>
<evidence type="ECO:0000256" key="3">
    <source>
        <dbReference type="ARBA" id="ARBA00022989"/>
    </source>
</evidence>
<name>A0A1H3SLU0_9FIRM</name>
<gene>
    <name evidence="6" type="ORF">SAMN05660462_02974</name>
</gene>
<dbReference type="Proteomes" id="UP000198625">
    <property type="component" value="Unassembled WGS sequence"/>
</dbReference>